<dbReference type="HOGENOM" id="CLU_2086365_0_0_1"/>
<keyword evidence="2" id="KW-1185">Reference proteome</keyword>
<dbReference type="Proteomes" id="UP000054485">
    <property type="component" value="Unassembled WGS sequence"/>
</dbReference>
<reference evidence="2" key="2">
    <citation type="submission" date="2015-01" db="EMBL/GenBank/DDBJ databases">
        <title>Evolutionary Origins and Diversification of the Mycorrhizal Mutualists.</title>
        <authorList>
            <consortium name="DOE Joint Genome Institute"/>
            <consortium name="Mycorrhizal Genomics Consortium"/>
            <person name="Kohler A."/>
            <person name="Kuo A."/>
            <person name="Nagy L.G."/>
            <person name="Floudas D."/>
            <person name="Copeland A."/>
            <person name="Barry K.W."/>
            <person name="Cichocki N."/>
            <person name="Veneault-Fourrey C."/>
            <person name="LaButti K."/>
            <person name="Lindquist E.A."/>
            <person name="Lipzen A."/>
            <person name="Lundell T."/>
            <person name="Morin E."/>
            <person name="Murat C."/>
            <person name="Riley R."/>
            <person name="Ohm R."/>
            <person name="Sun H."/>
            <person name="Tunlid A."/>
            <person name="Henrissat B."/>
            <person name="Grigoriev I.V."/>
            <person name="Hibbett D.S."/>
            <person name="Martin F."/>
        </authorList>
    </citation>
    <scope>NUCLEOTIDE SEQUENCE [LARGE SCALE GENOMIC DNA]</scope>
    <source>
        <strain evidence="2">UH-Slu-Lm8-n1</strain>
    </source>
</reference>
<accession>A0A0D0B409</accession>
<dbReference type="AlphaFoldDB" id="A0A0D0B409"/>
<sequence length="117" mass="12558">MSSYSVAFSNAHRGVLAVDNIPSTSALALWINRCGGGPTESAQWLLLSWRAQISTFFSIEVFPHQKDTRGDGTTSSGVVSATYTLVILCALRKIKEAASRCNVAYGVVPITILVAHM</sequence>
<dbReference type="EMBL" id="KN835275">
    <property type="protein sequence ID" value="KIK41227.1"/>
    <property type="molecule type" value="Genomic_DNA"/>
</dbReference>
<dbReference type="InParanoid" id="A0A0D0B409"/>
<reference evidence="1 2" key="1">
    <citation type="submission" date="2014-04" db="EMBL/GenBank/DDBJ databases">
        <authorList>
            <consortium name="DOE Joint Genome Institute"/>
            <person name="Kuo A."/>
            <person name="Ruytinx J."/>
            <person name="Rineau F."/>
            <person name="Colpaert J."/>
            <person name="Kohler A."/>
            <person name="Nagy L.G."/>
            <person name="Floudas D."/>
            <person name="Copeland A."/>
            <person name="Barry K.W."/>
            <person name="Cichocki N."/>
            <person name="Veneault-Fourrey C."/>
            <person name="LaButti K."/>
            <person name="Lindquist E.A."/>
            <person name="Lipzen A."/>
            <person name="Lundell T."/>
            <person name="Morin E."/>
            <person name="Murat C."/>
            <person name="Sun H."/>
            <person name="Tunlid A."/>
            <person name="Henrissat B."/>
            <person name="Grigoriev I.V."/>
            <person name="Hibbett D.S."/>
            <person name="Martin F."/>
            <person name="Nordberg H.P."/>
            <person name="Cantor M.N."/>
            <person name="Hua S.X."/>
        </authorList>
    </citation>
    <scope>NUCLEOTIDE SEQUENCE [LARGE SCALE GENOMIC DNA]</scope>
    <source>
        <strain evidence="1 2">UH-Slu-Lm8-n1</strain>
    </source>
</reference>
<organism evidence="1 2">
    <name type="scientific">Suillus luteus UH-Slu-Lm8-n1</name>
    <dbReference type="NCBI Taxonomy" id="930992"/>
    <lineage>
        <taxon>Eukaryota</taxon>
        <taxon>Fungi</taxon>
        <taxon>Dikarya</taxon>
        <taxon>Basidiomycota</taxon>
        <taxon>Agaricomycotina</taxon>
        <taxon>Agaricomycetes</taxon>
        <taxon>Agaricomycetidae</taxon>
        <taxon>Boletales</taxon>
        <taxon>Suillineae</taxon>
        <taxon>Suillaceae</taxon>
        <taxon>Suillus</taxon>
    </lineage>
</organism>
<evidence type="ECO:0000313" key="2">
    <source>
        <dbReference type="Proteomes" id="UP000054485"/>
    </source>
</evidence>
<gene>
    <name evidence="1" type="ORF">CY34DRAFT_806326</name>
</gene>
<proteinExistence type="predicted"/>
<name>A0A0D0B409_9AGAM</name>
<protein>
    <submittedName>
        <fullName evidence="1">Uncharacterized protein</fullName>
    </submittedName>
</protein>
<evidence type="ECO:0000313" key="1">
    <source>
        <dbReference type="EMBL" id="KIK41227.1"/>
    </source>
</evidence>